<dbReference type="EMBL" id="JANPWB010000007">
    <property type="protein sequence ID" value="KAJ1172176.1"/>
    <property type="molecule type" value="Genomic_DNA"/>
</dbReference>
<sequence>MDIIATDLGILKDDHKKLADKVRAAEGTLAELAPQHTWNTDTITDLQCRIQQLHNHAEDAEGSACRNNMRIVGTPEVVERAHSVPPRRPLPLAPPHLRMAGILNYRDRNHLLRMAQKASPIKINNAVVFLFPDYTLEVRRHHASYQAGKKQLHEEGLKYAHLFPERFKILHDDRSLFFRLQRQHGTGLSVNILWLVSRRETGEHGPDSAGNLDSTSTNPKMRQQLPLREALDGRPWMVGRQHCSL</sequence>
<comment type="caution">
    <text evidence="1">The sequence shown here is derived from an EMBL/GenBank/DDBJ whole genome shotgun (WGS) entry which is preliminary data.</text>
</comment>
<evidence type="ECO:0000313" key="2">
    <source>
        <dbReference type="Proteomes" id="UP001066276"/>
    </source>
</evidence>
<dbReference type="AlphaFoldDB" id="A0AAV7T7D7"/>
<evidence type="ECO:0000313" key="1">
    <source>
        <dbReference type="EMBL" id="KAJ1172176.1"/>
    </source>
</evidence>
<protein>
    <submittedName>
        <fullName evidence="1">Uncharacterized protein</fullName>
    </submittedName>
</protein>
<dbReference type="Proteomes" id="UP001066276">
    <property type="component" value="Chromosome 4_1"/>
</dbReference>
<name>A0AAV7T7D7_PLEWA</name>
<keyword evidence="2" id="KW-1185">Reference proteome</keyword>
<organism evidence="1 2">
    <name type="scientific">Pleurodeles waltl</name>
    <name type="common">Iberian ribbed newt</name>
    <dbReference type="NCBI Taxonomy" id="8319"/>
    <lineage>
        <taxon>Eukaryota</taxon>
        <taxon>Metazoa</taxon>
        <taxon>Chordata</taxon>
        <taxon>Craniata</taxon>
        <taxon>Vertebrata</taxon>
        <taxon>Euteleostomi</taxon>
        <taxon>Amphibia</taxon>
        <taxon>Batrachia</taxon>
        <taxon>Caudata</taxon>
        <taxon>Salamandroidea</taxon>
        <taxon>Salamandridae</taxon>
        <taxon>Pleurodelinae</taxon>
        <taxon>Pleurodeles</taxon>
    </lineage>
</organism>
<reference evidence="1" key="1">
    <citation type="journal article" date="2022" name="bioRxiv">
        <title>Sequencing and chromosome-scale assembly of the giantPleurodeles waltlgenome.</title>
        <authorList>
            <person name="Brown T."/>
            <person name="Elewa A."/>
            <person name="Iarovenko S."/>
            <person name="Subramanian E."/>
            <person name="Araus A.J."/>
            <person name="Petzold A."/>
            <person name="Susuki M."/>
            <person name="Suzuki K.-i.T."/>
            <person name="Hayashi T."/>
            <person name="Toyoda A."/>
            <person name="Oliveira C."/>
            <person name="Osipova E."/>
            <person name="Leigh N.D."/>
            <person name="Simon A."/>
            <person name="Yun M.H."/>
        </authorList>
    </citation>
    <scope>NUCLEOTIDE SEQUENCE</scope>
    <source>
        <strain evidence="1">20211129_DDA</strain>
        <tissue evidence="1">Liver</tissue>
    </source>
</reference>
<proteinExistence type="predicted"/>
<gene>
    <name evidence="1" type="ORF">NDU88_004026</name>
</gene>
<dbReference type="Gene3D" id="3.30.250.20">
    <property type="entry name" value="L1 transposable element, C-terminal domain"/>
    <property type="match status" value="1"/>
</dbReference>
<accession>A0AAV7T7D7</accession>
<dbReference type="InterPro" id="IPR042566">
    <property type="entry name" value="L1_C"/>
</dbReference>